<keyword evidence="1" id="KW-0812">Transmembrane</keyword>
<dbReference type="Gene3D" id="2.60.40.380">
    <property type="entry name" value="Purple acid phosphatase-like, N-terminal"/>
    <property type="match status" value="1"/>
</dbReference>
<dbReference type="Proteomes" id="UP001501057">
    <property type="component" value="Unassembled WGS sequence"/>
</dbReference>
<feature type="domain" description="PhoD-like phosphatase metallophosphatase" evidence="2">
    <location>
        <begin position="154"/>
        <end position="514"/>
    </location>
</feature>
<dbReference type="InterPro" id="IPR006311">
    <property type="entry name" value="TAT_signal"/>
</dbReference>
<evidence type="ECO:0000313" key="4">
    <source>
        <dbReference type="EMBL" id="GAA1737687.1"/>
    </source>
</evidence>
<dbReference type="InterPro" id="IPR018946">
    <property type="entry name" value="PhoD-like_MPP"/>
</dbReference>
<evidence type="ECO:0000259" key="2">
    <source>
        <dbReference type="Pfam" id="PF09423"/>
    </source>
</evidence>
<dbReference type="Pfam" id="PF16655">
    <property type="entry name" value="PhoD_N"/>
    <property type="match status" value="1"/>
</dbReference>
<keyword evidence="1" id="KW-0472">Membrane</keyword>
<dbReference type="InterPro" id="IPR052900">
    <property type="entry name" value="Phospholipid_Metab_Enz"/>
</dbReference>
<keyword evidence="5" id="KW-1185">Reference proteome</keyword>
<dbReference type="InterPro" id="IPR038607">
    <property type="entry name" value="PhoD-like_sf"/>
</dbReference>
<reference evidence="5" key="1">
    <citation type="journal article" date="2019" name="Int. J. Syst. Evol. Microbiol.">
        <title>The Global Catalogue of Microorganisms (GCM) 10K type strain sequencing project: providing services to taxonomists for standard genome sequencing and annotation.</title>
        <authorList>
            <consortium name="The Broad Institute Genomics Platform"/>
            <consortium name="The Broad Institute Genome Sequencing Center for Infectious Disease"/>
            <person name="Wu L."/>
            <person name="Ma J."/>
        </authorList>
    </citation>
    <scope>NUCLEOTIDE SEQUENCE [LARGE SCALE GENOMIC DNA]</scope>
    <source>
        <strain evidence="5">JCM 13518</strain>
    </source>
</reference>
<dbReference type="CDD" id="cd07389">
    <property type="entry name" value="MPP_PhoD"/>
    <property type="match status" value="1"/>
</dbReference>
<comment type="caution">
    <text evidence="4">The sequence shown here is derived from an EMBL/GenBank/DDBJ whole genome shotgun (WGS) entry which is preliminary data.</text>
</comment>
<keyword evidence="1" id="KW-1133">Transmembrane helix</keyword>
<accession>A0ABP4VTL9</accession>
<dbReference type="Pfam" id="PF09423">
    <property type="entry name" value="PhoD"/>
    <property type="match status" value="1"/>
</dbReference>
<name>A0ABP4VTL9_9ACTN</name>
<proteinExistence type="predicted"/>
<dbReference type="PANTHER" id="PTHR43606:SF2">
    <property type="entry name" value="ALKALINE PHOSPHATASE FAMILY PROTEIN (AFU_ORTHOLOGUE AFUA_5G03860)"/>
    <property type="match status" value="1"/>
</dbReference>
<protein>
    <submittedName>
        <fullName evidence="4">Alkaline phosphatase D family protein</fullName>
    </submittedName>
</protein>
<dbReference type="InterPro" id="IPR032093">
    <property type="entry name" value="PhoD_N"/>
</dbReference>
<organism evidence="4 5">
    <name type="scientific">Aeromicrobium alkaliterrae</name>
    <dbReference type="NCBI Taxonomy" id="302168"/>
    <lineage>
        <taxon>Bacteria</taxon>
        <taxon>Bacillati</taxon>
        <taxon>Actinomycetota</taxon>
        <taxon>Actinomycetes</taxon>
        <taxon>Propionibacteriales</taxon>
        <taxon>Nocardioidaceae</taxon>
        <taxon>Aeromicrobium</taxon>
    </lineage>
</organism>
<gene>
    <name evidence="4" type="ORF">GCM10009710_17390</name>
</gene>
<evidence type="ECO:0000313" key="5">
    <source>
        <dbReference type="Proteomes" id="UP001501057"/>
    </source>
</evidence>
<sequence length="545" mass="60291">MQRLEAPSRRQVLIGGMSLAAVAGVVGPAAFPSPATGYRHHRFQHGVASGDPTTDAVVIWTRVTPTIEAVPGSGLGDPVEVLWEVATDERFTEVVTSGTVVTDPRSDHTVKLDVTGLLPGQVYLYRFTSGTDVSPTGRTRTTPAPHADAGSLRFGVVSCANWQAGWFSAYRHLAERGDLDAVIHLGDYIYEYEPGKYSYGYDWVDVRSHQPPRETVTLADYRVRHGQYKTDPDLQELHAQVPFIVTWDDHEVADGWFPGGAFEHQPHEGDFAERLWSAQRAYDEWMPVRLGGTAVVGDGNRIYRRIRFGGLVDLLMLDLRGYRDERVDVDDPATESPDRQMTGAEQFDWLVDELEASEAQWKLIGNPVMVAPMLMPQRPRGQQLALVTTTDPMSWGPAEPNTDTWDGYPQQRRALLQRIERQGIDDVVFLSGDVHTAWANEIRGSSGAPVAAEFVCASVTSNNVDDYMGTSPRSVSVAMEEAISDLNPHVRFVNLDDHGYCVLEVDAEGARMEWWAISDRADANASTRRLATRALTAGSSRIEAV</sequence>
<dbReference type="InterPro" id="IPR029052">
    <property type="entry name" value="Metallo-depent_PP-like"/>
</dbReference>
<dbReference type="Gene3D" id="3.60.21.70">
    <property type="entry name" value="PhoD-like phosphatase"/>
    <property type="match status" value="1"/>
</dbReference>
<dbReference type="RefSeq" id="WP_344200138.1">
    <property type="nucleotide sequence ID" value="NZ_BAAAME010000004.1"/>
</dbReference>
<dbReference type="EMBL" id="BAAAME010000004">
    <property type="protein sequence ID" value="GAA1737687.1"/>
    <property type="molecule type" value="Genomic_DNA"/>
</dbReference>
<evidence type="ECO:0000259" key="3">
    <source>
        <dbReference type="Pfam" id="PF16655"/>
    </source>
</evidence>
<evidence type="ECO:0000256" key="1">
    <source>
        <dbReference type="SAM" id="Phobius"/>
    </source>
</evidence>
<feature type="domain" description="Phospholipase D N-terminal" evidence="3">
    <location>
        <begin position="45"/>
        <end position="141"/>
    </location>
</feature>
<dbReference type="PANTHER" id="PTHR43606">
    <property type="entry name" value="PHOSPHATASE, PUTATIVE (AFU_ORTHOLOGUE AFUA_6G08710)-RELATED"/>
    <property type="match status" value="1"/>
</dbReference>
<dbReference type="PROSITE" id="PS51318">
    <property type="entry name" value="TAT"/>
    <property type="match status" value="1"/>
</dbReference>
<feature type="transmembrane region" description="Helical" evidence="1">
    <location>
        <begin position="12"/>
        <end position="31"/>
    </location>
</feature>
<dbReference type="SUPFAM" id="SSF56300">
    <property type="entry name" value="Metallo-dependent phosphatases"/>
    <property type="match status" value="1"/>
</dbReference>